<name>A0ABX2CPQ5_9CYAN</name>
<dbReference type="EMBL" id="SRRZ01000001">
    <property type="protein sequence ID" value="NQE32381.1"/>
    <property type="molecule type" value="Genomic_DNA"/>
</dbReference>
<comment type="caution">
    <text evidence="2">The sequence shown here is derived from an EMBL/GenBank/DDBJ whole genome shotgun (WGS) entry which is preliminary data.</text>
</comment>
<dbReference type="Pfam" id="PF22319">
    <property type="entry name" value="DUF6972"/>
    <property type="match status" value="1"/>
</dbReference>
<evidence type="ECO:0000259" key="1">
    <source>
        <dbReference type="Pfam" id="PF22319"/>
    </source>
</evidence>
<reference evidence="2 3" key="1">
    <citation type="journal article" date="2020" name="Sci. Rep.">
        <title>A novel cyanobacterial geosmin producer, revising GeoA distribution and dispersion patterns in Bacteria.</title>
        <authorList>
            <person name="Churro C."/>
            <person name="Semedo-Aguiar A.P."/>
            <person name="Silva A.D."/>
            <person name="Pereira-Leal J.B."/>
            <person name="Leite R.B."/>
        </authorList>
    </citation>
    <scope>NUCLEOTIDE SEQUENCE [LARGE SCALE GENOMIC DNA]</scope>
    <source>
        <strain evidence="2 3">IPMA8</strain>
    </source>
</reference>
<feature type="domain" description="DUF6972" evidence="1">
    <location>
        <begin position="6"/>
        <end position="109"/>
    </location>
</feature>
<dbReference type="InterPro" id="IPR054245">
    <property type="entry name" value="DUF6972"/>
</dbReference>
<dbReference type="Proteomes" id="UP000702425">
    <property type="component" value="Unassembled WGS sequence"/>
</dbReference>
<accession>A0ABX2CPQ5</accession>
<protein>
    <recommendedName>
        <fullName evidence="1">DUF6972 domain-containing protein</fullName>
    </recommendedName>
</protein>
<gene>
    <name evidence="2" type="ORF">E5S67_00095</name>
</gene>
<organism evidence="2 3">
    <name type="scientific">Microcoleus asticus IPMA8</name>
    <dbReference type="NCBI Taxonomy" id="2563858"/>
    <lineage>
        <taxon>Bacteria</taxon>
        <taxon>Bacillati</taxon>
        <taxon>Cyanobacteriota</taxon>
        <taxon>Cyanophyceae</taxon>
        <taxon>Oscillatoriophycideae</taxon>
        <taxon>Oscillatoriales</taxon>
        <taxon>Microcoleaceae</taxon>
        <taxon>Microcoleus</taxon>
        <taxon>Microcoleus asticus</taxon>
    </lineage>
</organism>
<keyword evidence="3" id="KW-1185">Reference proteome</keyword>
<evidence type="ECO:0000313" key="2">
    <source>
        <dbReference type="EMBL" id="NQE32381.1"/>
    </source>
</evidence>
<dbReference type="RefSeq" id="WP_172184407.1">
    <property type="nucleotide sequence ID" value="NZ_CAWPPK010000001.1"/>
</dbReference>
<evidence type="ECO:0000313" key="3">
    <source>
        <dbReference type="Proteomes" id="UP000702425"/>
    </source>
</evidence>
<proteinExistence type="predicted"/>
<sequence>MSGINRQIALDSRHIAKHLPETPQMRRLLNKGRAAHIFNDEATMNQVAQAIIEDGEFTGTIRGYDRYGMFFAESIGYRVDPDGSRLLLYYGEIKVDAENRYHVTPRNRFSEE</sequence>